<protein>
    <recommendedName>
        <fullName evidence="2">Putative Flp pilus-assembly TadG-like N-terminal domain-containing protein</fullName>
    </recommendedName>
</protein>
<dbReference type="RefSeq" id="WP_143911648.1">
    <property type="nucleotide sequence ID" value="NZ_VLNT01000002.1"/>
</dbReference>
<organism evidence="3 4">
    <name type="scientific">Aeromicrobium piscarium</name>
    <dbReference type="NCBI Taxonomy" id="2590901"/>
    <lineage>
        <taxon>Bacteria</taxon>
        <taxon>Bacillati</taxon>
        <taxon>Actinomycetota</taxon>
        <taxon>Actinomycetes</taxon>
        <taxon>Propionibacteriales</taxon>
        <taxon>Nocardioidaceae</taxon>
        <taxon>Aeromicrobium</taxon>
    </lineage>
</organism>
<evidence type="ECO:0000256" key="1">
    <source>
        <dbReference type="SAM" id="Phobius"/>
    </source>
</evidence>
<evidence type="ECO:0000313" key="3">
    <source>
        <dbReference type="EMBL" id="TSD65525.1"/>
    </source>
</evidence>
<keyword evidence="4" id="KW-1185">Reference proteome</keyword>
<evidence type="ECO:0000259" key="2">
    <source>
        <dbReference type="Pfam" id="PF13400"/>
    </source>
</evidence>
<feature type="domain" description="Putative Flp pilus-assembly TadG-like N-terminal" evidence="2">
    <location>
        <begin position="7"/>
        <end position="54"/>
    </location>
</feature>
<dbReference type="Pfam" id="PF13400">
    <property type="entry name" value="Tad"/>
    <property type="match status" value="1"/>
</dbReference>
<gene>
    <name evidence="3" type="ORF">FNM00_03610</name>
</gene>
<evidence type="ECO:0000313" key="4">
    <source>
        <dbReference type="Proteomes" id="UP000316988"/>
    </source>
</evidence>
<keyword evidence="1" id="KW-1133">Transmembrane helix</keyword>
<sequence length="134" mass="13484">MTSHERGAASVFVVGMSVVLLLCAGLAIDGGVGINTRMRVADDAEQAARAGANAVDVGRLRSSGVVAIDPVQARQAAAGFLAGRGYSAGQYSVSVDGTEVSVDVRDSTDTIILSIINIDSYPVSAGATAVAAMN</sequence>
<dbReference type="OrthoDB" id="3823775at2"/>
<dbReference type="AlphaFoldDB" id="A0A554SGP6"/>
<feature type="transmembrane region" description="Helical" evidence="1">
    <location>
        <begin position="6"/>
        <end position="28"/>
    </location>
</feature>
<dbReference type="Proteomes" id="UP000316988">
    <property type="component" value="Unassembled WGS sequence"/>
</dbReference>
<dbReference type="InterPro" id="IPR028087">
    <property type="entry name" value="Tad_N"/>
</dbReference>
<keyword evidence="1" id="KW-0472">Membrane</keyword>
<proteinExistence type="predicted"/>
<name>A0A554SGP6_9ACTN</name>
<accession>A0A554SGP6</accession>
<reference evidence="3 4" key="1">
    <citation type="submission" date="2019-07" db="EMBL/GenBank/DDBJ databases">
        <authorList>
            <person name="Zhao L.H."/>
        </authorList>
    </citation>
    <scope>NUCLEOTIDE SEQUENCE [LARGE SCALE GENOMIC DNA]</scope>
    <source>
        <strain evidence="3 4">Co35</strain>
    </source>
</reference>
<comment type="caution">
    <text evidence="3">The sequence shown here is derived from an EMBL/GenBank/DDBJ whole genome shotgun (WGS) entry which is preliminary data.</text>
</comment>
<keyword evidence="1" id="KW-0812">Transmembrane</keyword>
<dbReference type="EMBL" id="VLNT01000002">
    <property type="protein sequence ID" value="TSD65525.1"/>
    <property type="molecule type" value="Genomic_DNA"/>
</dbReference>